<feature type="domain" description="Thioredoxin" evidence="9">
    <location>
        <begin position="586"/>
        <end position="744"/>
    </location>
</feature>
<feature type="chain" id="PRO_5002335866" description="DnaJ homolog subfamily C member 10" evidence="7">
    <location>
        <begin position="17"/>
        <end position="863"/>
    </location>
</feature>
<keyword evidence="10" id="KW-0413">Isomerase</keyword>
<evidence type="ECO:0000256" key="4">
    <source>
        <dbReference type="ARBA" id="ARBA00023006"/>
    </source>
</evidence>
<accession>A0A0D8XR00</accession>
<gene>
    <name evidence="10" type="ORF">DICVIV_07783</name>
</gene>
<dbReference type="InterPro" id="IPR052460">
    <property type="entry name" value="ER_disulfide_reductase"/>
</dbReference>
<dbReference type="Proteomes" id="UP000053766">
    <property type="component" value="Unassembled WGS sequence"/>
</dbReference>
<dbReference type="PROSITE" id="PS50076">
    <property type="entry name" value="DNAJ_2"/>
    <property type="match status" value="1"/>
</dbReference>
<feature type="domain" description="J" evidence="8">
    <location>
        <begin position="19"/>
        <end position="84"/>
    </location>
</feature>
<dbReference type="PRINTS" id="PR00421">
    <property type="entry name" value="THIOREDOXIN"/>
</dbReference>
<dbReference type="GO" id="GO:0006914">
    <property type="term" value="P:autophagy"/>
    <property type="evidence" value="ECO:0007669"/>
    <property type="project" value="UniProtKB-KW"/>
</dbReference>
<comment type="function">
    <text evidence="5">Plays an important role in regulating the size of autophagosomes during the formation process.</text>
</comment>
<dbReference type="CDD" id="cd06257">
    <property type="entry name" value="DnaJ"/>
    <property type="match status" value="1"/>
</dbReference>
<dbReference type="PRINTS" id="PR00625">
    <property type="entry name" value="JDOMAIN"/>
</dbReference>
<dbReference type="SMART" id="SM00271">
    <property type="entry name" value="DnaJ"/>
    <property type="match status" value="1"/>
</dbReference>
<keyword evidence="7" id="KW-0732">Signal</keyword>
<name>A0A0D8XR00_DICVI</name>
<dbReference type="Gene3D" id="1.10.287.110">
    <property type="entry name" value="DnaJ domain"/>
    <property type="match status" value="1"/>
</dbReference>
<evidence type="ECO:0000313" key="11">
    <source>
        <dbReference type="Proteomes" id="UP000053766"/>
    </source>
</evidence>
<reference evidence="10 11" key="1">
    <citation type="submission" date="2013-11" db="EMBL/GenBank/DDBJ databases">
        <title>Draft genome of the bovine lungworm Dictyocaulus viviparus.</title>
        <authorList>
            <person name="Mitreva M."/>
        </authorList>
    </citation>
    <scope>NUCLEOTIDE SEQUENCE [LARGE SCALE GENOMIC DNA]</scope>
    <source>
        <strain evidence="10 11">HannoverDv2000</strain>
    </source>
</reference>
<dbReference type="EMBL" id="KN716366">
    <property type="protein sequence ID" value="KJH46177.1"/>
    <property type="molecule type" value="Genomic_DNA"/>
</dbReference>
<dbReference type="GO" id="GO:0005788">
    <property type="term" value="C:endoplasmic reticulum lumen"/>
    <property type="evidence" value="ECO:0007669"/>
    <property type="project" value="TreeGrafter"/>
</dbReference>
<evidence type="ECO:0000256" key="2">
    <source>
        <dbReference type="ARBA" id="ARBA00020920"/>
    </source>
</evidence>
<dbReference type="GO" id="GO:0036498">
    <property type="term" value="P:IRE1-mediated unfolded protein response"/>
    <property type="evidence" value="ECO:0007669"/>
    <property type="project" value="TreeGrafter"/>
</dbReference>
<dbReference type="PANTHER" id="PTHR44340:SF1">
    <property type="entry name" value="DNAJ HOMOLOG SUBFAMILY C MEMBER 10"/>
    <property type="match status" value="1"/>
</dbReference>
<dbReference type="GO" id="GO:0051787">
    <property type="term" value="F:misfolded protein binding"/>
    <property type="evidence" value="ECO:0007669"/>
    <property type="project" value="TreeGrafter"/>
</dbReference>
<dbReference type="OrthoDB" id="5810603at2759"/>
<dbReference type="Pfam" id="PF00226">
    <property type="entry name" value="DnaJ"/>
    <property type="match status" value="1"/>
</dbReference>
<dbReference type="GO" id="GO:0016853">
    <property type="term" value="F:isomerase activity"/>
    <property type="evidence" value="ECO:0007669"/>
    <property type="project" value="UniProtKB-KW"/>
</dbReference>
<dbReference type="SUPFAM" id="SSF52833">
    <property type="entry name" value="Thioredoxin-like"/>
    <property type="match status" value="4"/>
</dbReference>
<dbReference type="GO" id="GO:0005789">
    <property type="term" value="C:endoplasmic reticulum membrane"/>
    <property type="evidence" value="ECO:0007669"/>
    <property type="project" value="UniProtKB-SubCell"/>
</dbReference>
<dbReference type="Pfam" id="PF00085">
    <property type="entry name" value="Thioredoxin"/>
    <property type="match status" value="4"/>
</dbReference>
<organism evidence="10 11">
    <name type="scientific">Dictyocaulus viviparus</name>
    <name type="common">Bovine lungworm</name>
    <dbReference type="NCBI Taxonomy" id="29172"/>
    <lineage>
        <taxon>Eukaryota</taxon>
        <taxon>Metazoa</taxon>
        <taxon>Ecdysozoa</taxon>
        <taxon>Nematoda</taxon>
        <taxon>Chromadorea</taxon>
        <taxon>Rhabditida</taxon>
        <taxon>Rhabditina</taxon>
        <taxon>Rhabditomorpha</taxon>
        <taxon>Strongyloidea</taxon>
        <taxon>Metastrongylidae</taxon>
        <taxon>Dictyocaulus</taxon>
    </lineage>
</organism>
<feature type="domain" description="Thioredoxin" evidence="9">
    <location>
        <begin position="745"/>
        <end position="855"/>
    </location>
</feature>
<evidence type="ECO:0000256" key="1">
    <source>
        <dbReference type="ARBA" id="ARBA00004163"/>
    </source>
</evidence>
<keyword evidence="11" id="KW-1185">Reference proteome</keyword>
<dbReference type="GO" id="GO:0016671">
    <property type="term" value="F:oxidoreductase activity, acting on a sulfur group of donors, disulfide as acceptor"/>
    <property type="evidence" value="ECO:0007669"/>
    <property type="project" value="TreeGrafter"/>
</dbReference>
<evidence type="ECO:0000259" key="8">
    <source>
        <dbReference type="PROSITE" id="PS50076"/>
    </source>
</evidence>
<keyword evidence="4" id="KW-0072">Autophagy</keyword>
<dbReference type="PROSITE" id="PS00636">
    <property type="entry name" value="DNAJ_1"/>
    <property type="match status" value="1"/>
</dbReference>
<dbReference type="PROSITE" id="PS51352">
    <property type="entry name" value="THIOREDOXIN_2"/>
    <property type="match status" value="3"/>
</dbReference>
<dbReference type="InterPro" id="IPR001623">
    <property type="entry name" value="DnaJ_domain"/>
</dbReference>
<dbReference type="AlphaFoldDB" id="A0A0D8XR00"/>
<proteinExistence type="predicted"/>
<protein>
    <recommendedName>
        <fullName evidence="2">DnaJ homolog subfamily C member 10</fullName>
    </recommendedName>
    <alternativeName>
        <fullName evidence="3">DnaJ homolog subfamily C member 16</fullName>
    </alternativeName>
    <alternativeName>
        <fullName evidence="6">Endoplasmic reticulum DNA J domain-containing protein 8</fullName>
    </alternativeName>
</protein>
<evidence type="ECO:0000256" key="3">
    <source>
        <dbReference type="ARBA" id="ARBA00020921"/>
    </source>
</evidence>
<reference evidence="11" key="2">
    <citation type="journal article" date="2016" name="Sci. Rep.">
        <title>Dictyocaulus viviparus genome, variome and transcriptome elucidate lungworm biology and support future intervention.</title>
        <authorList>
            <person name="McNulty S.N."/>
            <person name="Strube C."/>
            <person name="Rosa B.A."/>
            <person name="Martin J.C."/>
            <person name="Tyagi R."/>
            <person name="Choi Y.J."/>
            <person name="Wang Q."/>
            <person name="Hallsworth Pepin K."/>
            <person name="Zhang X."/>
            <person name="Ozersky P."/>
            <person name="Wilson R.K."/>
            <person name="Sternberg P.W."/>
            <person name="Gasser R.B."/>
            <person name="Mitreva M."/>
        </authorList>
    </citation>
    <scope>NUCLEOTIDE SEQUENCE [LARGE SCALE GENOMIC DNA]</scope>
    <source>
        <strain evidence="11">HannoverDv2000</strain>
    </source>
</reference>
<dbReference type="Gene3D" id="3.40.30.10">
    <property type="entry name" value="Glutaredoxin"/>
    <property type="match status" value="7"/>
</dbReference>
<feature type="signal peptide" evidence="7">
    <location>
        <begin position="1"/>
        <end position="16"/>
    </location>
</feature>
<dbReference type="InterPro" id="IPR018253">
    <property type="entry name" value="DnaJ_domain_CS"/>
</dbReference>
<evidence type="ECO:0000256" key="5">
    <source>
        <dbReference type="ARBA" id="ARBA00035002"/>
    </source>
</evidence>
<dbReference type="PROSITE" id="PS00194">
    <property type="entry name" value="THIOREDOXIN_1"/>
    <property type="match status" value="2"/>
</dbReference>
<feature type="domain" description="Thioredoxin" evidence="9">
    <location>
        <begin position="41"/>
        <end position="196"/>
    </location>
</feature>
<dbReference type="InterPro" id="IPR017937">
    <property type="entry name" value="Thioredoxin_CS"/>
</dbReference>
<dbReference type="InterPro" id="IPR036249">
    <property type="entry name" value="Thioredoxin-like_sf"/>
</dbReference>
<dbReference type="GO" id="GO:0015035">
    <property type="term" value="F:protein-disulfide reductase activity"/>
    <property type="evidence" value="ECO:0007669"/>
    <property type="project" value="TreeGrafter"/>
</dbReference>
<evidence type="ECO:0000259" key="9">
    <source>
        <dbReference type="PROSITE" id="PS51352"/>
    </source>
</evidence>
<dbReference type="InterPro" id="IPR013766">
    <property type="entry name" value="Thioredoxin_domain"/>
</dbReference>
<comment type="subcellular location">
    <subcellularLocation>
        <location evidence="1">Endoplasmic reticulum membrane</location>
        <topology evidence="1">Single-pass type IV membrane protein</topology>
    </subcellularLocation>
</comment>
<evidence type="ECO:0000256" key="6">
    <source>
        <dbReference type="ARBA" id="ARBA00035043"/>
    </source>
</evidence>
<evidence type="ECO:0000256" key="7">
    <source>
        <dbReference type="SAM" id="SignalP"/>
    </source>
</evidence>
<dbReference type="InterPro" id="IPR036869">
    <property type="entry name" value="J_dom_sf"/>
</dbReference>
<dbReference type="PANTHER" id="PTHR44340">
    <property type="entry name" value="DNAJ HOMOLOG SUBFAMILY C MEMBER 10"/>
    <property type="match status" value="1"/>
</dbReference>
<sequence>MLLLLWLLVLWTAVVSNEDYYKLLGIEKDADDRTIRKAFKKLAIQKHPDKNKDNPDAHAEFVKINRAYEVLKDEEMRKKYDQYGEKGIYDDDMEIVTLNRADFAHFVSRSNVLWFINFYSTYCSHCHQLAPTWRKFAREMEGAVRIGAVNCAEDPGLCQSQQVHAYPSLVLYPSGEVYRGVRDVESLREFILQRMTAEVLHLTSDNVEALTKDWQPYDSRPWIIDFCYETDSCLSSINRRKLAAMLDGLVNVGNIDCHVEVSLCEHMEISRGVRYYPKGKVEKHYERLLSSFDPKELSEEVLSFLDDLVEIEKEELNQLLGSFFSYFNERRKLAAMLDGLVNVGNIDCHVEVSLCEHMEISRGVRYYPKGKVEKHYERLLSSFDPKELSEEVLSFLDDLVEIEKEELNQLLGSFFLILKKEGEKASWPTAVLFVPNRKSLKERKEYKKLLPLLPDIKILFADCSKFMEICQKHVDVRKLPQFVTFKMTGGYEIDYVNKPSYHDVSVFIKESIESPLFVLNEETYQEALISGQLWIIDYFAPWCPPCLRLISEYRRLHSVIDKTNEVVSNIRVGLIDCQKYSHICHNAGVQSYPTSALHTPDGRVHRFVGYHTTHSLLEVIDNALNPAVEELTPSTFSDLVEGREGDVTWLVDFFAPWCGPCQQLAPELQRAARALRQFDEKVHVGSVDCQEYDVFCKQQSIPYFPSIRLYPAANAKRRKVFYEYPQNMWRNSDTIERWVYGMLPSMVISLGKDFWTTVNADEPWMVDFFAPWCGHCVQFSPVYEQIAKALDGKVKLGKVDCEQFPGVCQGAQIQSYPTVRFYKGRHNGKRQNIWGLQLQTQDKATIIRIVLEQLNHSIKRDEL</sequence>
<evidence type="ECO:0000313" key="10">
    <source>
        <dbReference type="EMBL" id="KJH46177.1"/>
    </source>
</evidence>
<dbReference type="STRING" id="29172.A0A0D8XR00"/>